<dbReference type="SUPFAM" id="SSF51011">
    <property type="entry name" value="Glycosyl hydrolase domain"/>
    <property type="match status" value="1"/>
</dbReference>
<dbReference type="SUPFAM" id="SSF49452">
    <property type="entry name" value="Starch-binding domain-like"/>
    <property type="match status" value="1"/>
</dbReference>
<dbReference type="Gene3D" id="3.20.20.80">
    <property type="entry name" value="Glycosidases"/>
    <property type="match status" value="1"/>
</dbReference>
<dbReference type="RefSeq" id="WP_132317315.1">
    <property type="nucleotide sequence ID" value="NZ_FWZT01000005.1"/>
</dbReference>
<dbReference type="CDD" id="cd10315">
    <property type="entry name" value="CBM41_pullulanase"/>
    <property type="match status" value="1"/>
</dbReference>
<dbReference type="STRING" id="1513793.SAMN06296036_105198"/>
<proteinExistence type="inferred from homology"/>
<dbReference type="Gene3D" id="2.60.40.1110">
    <property type="match status" value="1"/>
</dbReference>
<sequence length="1142" mass="127628">MNRTKCLYFLVILPIFLLFSACETKKSYRVTLHFHNHFPADQWQVSSINGSVESTGSDDFGYIFKLKASNKKDLTIEVRNQNGKTLQYILPSNQREFWTYEASNTVFELAPPVIPSKNQMVVFYNDPDGDYTDWGLHLWDQNTGTNWTNWQEPFTQNSTAPELGLQFTLDLPPNDGYSAAPPAYEAFPTKMGLVVHRGAEKSTENDLVVYPQLQGRLYFIKKGQPVVACSPDFQPCPNPPTITDAAAHWTDRETIRWNLPVNVGSSFELRYSPSSNITVDFSSLEVKGGEAIALEPMSLSADSKFPHLNDFRTFKLSAITDESLKQIVKSQLVAVALDSKQRVLSATQVQMPGLLDQEFSSQKTLGLSIDKGSPVLRLWAPTAQTVELMLYNQDKSLLGTQVMTEAADGVWSATGNTQWLVDRPFYRYRIQTYHYFSDQIETYEVIDPYSLSLSTNSKYSQIVDLNAADLKPQGWDKIKKPGIHPSDISVYEVHIRDFSIADLSVAPEQRGLYTAFDATAPLSDGMSHLKGLADAGLSHVQVLPAADFATVNEKRSEQVNLDDPIDKVCGPENPPKLCVDNAGKTFREVFAAASKSNGDIQELNALLRNRDGFNWGYDPMVFGAPEGSYSSDPDGPQRILEFRRMVKGLWDLGLRFSLDVVYNHTNASKLFENSVLDKTVPGYYHRRDPISGKVANSSCCENTATEHIMMEKLMIDTLEQWADQYKVDAFRFDLMGHHMKSNLVKAREILGDQVYLYGEGWNFGEVANNQRGTNATQLNMFETGIGSFNDRMRDAIRGGGAFDCGYLLVQQGLGNGLLVDTNEWGGLQESTGLGTDCSIADHWQGAPQEQQVIGYQDLADRLRVGLAGSIRSFPIVDRYGQEKRADEVSYFGVPTAYTADPFETINYISKHDNQTLWDINQLKLPLGASSEERVAAQKIGFSFNLLAQGIPFFQLGSDLLRSKSLNRDSFDSGDWFNKVDYTGATTVWNKGLPRADKDGQNWELFRKVLDDVPEGPSQEQVLEMAAYVRKLLALRYESPLFRLRTGEDVNQRVRFSNTGPQQTPGLIAMSILDSCALADLDSNVEEFLILFNVGSEGQDVAMPSGGFSLHSFNPDLSFTNQRVTVPGRSIAVMVKKQQSDCR</sequence>
<evidence type="ECO:0000256" key="4">
    <source>
        <dbReference type="ARBA" id="ARBA00023295"/>
    </source>
</evidence>
<evidence type="ECO:0000313" key="11">
    <source>
        <dbReference type="Proteomes" id="UP000192907"/>
    </source>
</evidence>
<feature type="domain" description="Pullulanase N2" evidence="8">
    <location>
        <begin position="245"/>
        <end position="357"/>
    </location>
</feature>
<dbReference type="InterPro" id="IPR013780">
    <property type="entry name" value="Glyco_hydro_b"/>
</dbReference>
<evidence type="ECO:0000259" key="9">
    <source>
        <dbReference type="Pfam" id="PF18494"/>
    </source>
</evidence>
<dbReference type="InterPro" id="IPR011839">
    <property type="entry name" value="Pullul_strch"/>
</dbReference>
<dbReference type="CDD" id="cd11341">
    <property type="entry name" value="AmyAc_Pullulanase_LD-like"/>
    <property type="match status" value="1"/>
</dbReference>
<dbReference type="GO" id="GO:0030246">
    <property type="term" value="F:carbohydrate binding"/>
    <property type="evidence" value="ECO:0007669"/>
    <property type="project" value="InterPro"/>
</dbReference>
<evidence type="ECO:0000256" key="3">
    <source>
        <dbReference type="ARBA" id="ARBA00022801"/>
    </source>
</evidence>
<dbReference type="InterPro" id="IPR005323">
    <property type="entry name" value="CBM41_pullulanase"/>
</dbReference>
<feature type="domain" description="Pullulanase carbohydrate-binding module 41" evidence="6">
    <location>
        <begin position="120"/>
        <end position="227"/>
    </location>
</feature>
<dbReference type="SUPFAM" id="SSF51445">
    <property type="entry name" value="(Trans)glycosidases"/>
    <property type="match status" value="1"/>
</dbReference>
<dbReference type="Proteomes" id="UP000192907">
    <property type="component" value="Unassembled WGS sequence"/>
</dbReference>
<dbReference type="Pfam" id="PF02922">
    <property type="entry name" value="CBM_48"/>
    <property type="match status" value="1"/>
</dbReference>
<evidence type="ECO:0000259" key="5">
    <source>
        <dbReference type="Pfam" id="PF02922"/>
    </source>
</evidence>
<dbReference type="InterPro" id="IPR013783">
    <property type="entry name" value="Ig-like_fold"/>
</dbReference>
<evidence type="ECO:0000256" key="2">
    <source>
        <dbReference type="ARBA" id="ARBA00022729"/>
    </source>
</evidence>
<dbReference type="InterPro" id="IPR024561">
    <property type="entry name" value="Pullul_strch_C"/>
</dbReference>
<name>A0A1Y6BJH9_9BACT</name>
<dbReference type="InterPro" id="IPR040671">
    <property type="entry name" value="Pullulanase_N2"/>
</dbReference>
<evidence type="ECO:0000259" key="8">
    <source>
        <dbReference type="Pfam" id="PF17967"/>
    </source>
</evidence>
<dbReference type="GO" id="GO:0005975">
    <property type="term" value="P:carbohydrate metabolic process"/>
    <property type="evidence" value="ECO:0007669"/>
    <property type="project" value="InterPro"/>
</dbReference>
<dbReference type="InterPro" id="IPR041111">
    <property type="entry name" value="Pullulanase_Ins"/>
</dbReference>
<dbReference type="PROSITE" id="PS51257">
    <property type="entry name" value="PROKAR_LIPOPROTEIN"/>
    <property type="match status" value="1"/>
</dbReference>
<organism evidence="10 11">
    <name type="scientific">Pseudobacteriovorax antillogorgiicola</name>
    <dbReference type="NCBI Taxonomy" id="1513793"/>
    <lineage>
        <taxon>Bacteria</taxon>
        <taxon>Pseudomonadati</taxon>
        <taxon>Bdellovibrionota</taxon>
        <taxon>Oligoflexia</taxon>
        <taxon>Oligoflexales</taxon>
        <taxon>Pseudobacteriovoracaceae</taxon>
        <taxon>Pseudobacteriovorax</taxon>
    </lineage>
</organism>
<dbReference type="OrthoDB" id="5287105at2"/>
<feature type="domain" description="Glycoside hydrolase family 13 N-terminal" evidence="5">
    <location>
        <begin position="365"/>
        <end position="450"/>
    </location>
</feature>
<dbReference type="InterPro" id="IPR017853">
    <property type="entry name" value="GH"/>
</dbReference>
<dbReference type="InterPro" id="IPR014756">
    <property type="entry name" value="Ig_E-set"/>
</dbReference>
<dbReference type="EMBL" id="FWZT01000005">
    <property type="protein sequence ID" value="SMF12893.1"/>
    <property type="molecule type" value="Genomic_DNA"/>
</dbReference>
<feature type="domain" description="Alpha-1,6-glucosidases pullulanase-type C-terminal" evidence="7">
    <location>
        <begin position="985"/>
        <end position="1135"/>
    </location>
</feature>
<dbReference type="CDD" id="cd02860">
    <property type="entry name" value="E_set_Pullulanase"/>
    <property type="match status" value="1"/>
</dbReference>
<keyword evidence="3" id="KW-0378">Hydrolase</keyword>
<dbReference type="AlphaFoldDB" id="A0A1Y6BJH9"/>
<accession>A0A1Y6BJH9</accession>
<dbReference type="Pfam" id="PF03714">
    <property type="entry name" value="PUD"/>
    <property type="match status" value="1"/>
</dbReference>
<evidence type="ECO:0000256" key="1">
    <source>
        <dbReference type="ARBA" id="ARBA00008061"/>
    </source>
</evidence>
<dbReference type="Gene3D" id="2.60.40.1130">
    <property type="entry name" value="Rab geranylgeranyltransferase alpha-subunit, insert domain"/>
    <property type="match status" value="1"/>
</dbReference>
<evidence type="ECO:0000313" key="10">
    <source>
        <dbReference type="EMBL" id="SMF12893.1"/>
    </source>
</evidence>
<dbReference type="Gene3D" id="2.60.40.1180">
    <property type="entry name" value="Golgi alpha-mannosidase II"/>
    <property type="match status" value="1"/>
</dbReference>
<keyword evidence="2" id="KW-0732">Signal</keyword>
<reference evidence="11" key="1">
    <citation type="submission" date="2017-04" db="EMBL/GenBank/DDBJ databases">
        <authorList>
            <person name="Varghese N."/>
            <person name="Submissions S."/>
        </authorList>
    </citation>
    <scope>NUCLEOTIDE SEQUENCE [LARGE SCALE GENOMIC DNA]</scope>
    <source>
        <strain evidence="11">RKEM611</strain>
    </source>
</reference>
<dbReference type="InterPro" id="IPR004193">
    <property type="entry name" value="Glyco_hydro_13_N"/>
</dbReference>
<keyword evidence="4" id="KW-0326">Glycosidase</keyword>
<keyword evidence="11" id="KW-1185">Reference proteome</keyword>
<protein>
    <submittedName>
        <fullName evidence="10">Alpha-1,6-glucosidases, pullulanase-type</fullName>
    </submittedName>
</protein>
<dbReference type="Pfam" id="PF17967">
    <property type="entry name" value="Pullulanase_N2"/>
    <property type="match status" value="1"/>
</dbReference>
<gene>
    <name evidence="10" type="ORF">SAMN06296036_105198</name>
</gene>
<dbReference type="NCBIfam" id="TIGR02103">
    <property type="entry name" value="pullul_strch"/>
    <property type="match status" value="1"/>
</dbReference>
<dbReference type="SUPFAM" id="SSF81296">
    <property type="entry name" value="E set domains"/>
    <property type="match status" value="2"/>
</dbReference>
<comment type="similarity">
    <text evidence="1">Belongs to the glycosyl hydrolase 13 family.</text>
</comment>
<dbReference type="GO" id="GO:0051060">
    <property type="term" value="F:pullulanase activity"/>
    <property type="evidence" value="ECO:0007669"/>
    <property type="project" value="InterPro"/>
</dbReference>
<dbReference type="PANTHER" id="PTHR43002">
    <property type="entry name" value="GLYCOGEN DEBRANCHING ENZYME"/>
    <property type="match status" value="1"/>
</dbReference>
<evidence type="ECO:0000259" key="6">
    <source>
        <dbReference type="Pfam" id="PF03714"/>
    </source>
</evidence>
<dbReference type="Gene3D" id="2.60.40.10">
    <property type="entry name" value="Immunoglobulins"/>
    <property type="match status" value="1"/>
</dbReference>
<dbReference type="InterPro" id="IPR013784">
    <property type="entry name" value="Carb-bd-like_fold"/>
</dbReference>
<evidence type="ECO:0000259" key="7">
    <source>
        <dbReference type="Pfam" id="PF11852"/>
    </source>
</evidence>
<dbReference type="Pfam" id="PF11852">
    <property type="entry name" value="Pullul_strch_C"/>
    <property type="match status" value="1"/>
</dbReference>
<dbReference type="Pfam" id="PF18494">
    <property type="entry name" value="Pullulanase_Ins"/>
    <property type="match status" value="1"/>
</dbReference>
<feature type="domain" description="Pullulanase Ins" evidence="9">
    <location>
        <begin position="549"/>
        <end position="613"/>
    </location>
</feature>